<dbReference type="AlphaFoldDB" id="A0A1T5CYM4"/>
<comment type="similarity">
    <text evidence="8">Belongs to the 4Fe4S bacterial-type ferredoxin family. RnfC subfamily.</text>
</comment>
<name>A0A1T5CYM4_9BACT</name>
<gene>
    <name evidence="8" type="primary">rnfC</name>
    <name evidence="10" type="ORF">SAMN05660349_02163</name>
</gene>
<dbReference type="SUPFAM" id="SSF46548">
    <property type="entry name" value="alpha-helical ferredoxin"/>
    <property type="match status" value="1"/>
</dbReference>
<keyword evidence="1 8" id="KW-0813">Transport</keyword>
<dbReference type="InterPro" id="IPR037225">
    <property type="entry name" value="Nuo51_FMN-bd_sf"/>
</dbReference>
<dbReference type="InterPro" id="IPR010208">
    <property type="entry name" value="Ion_transpt_RnfC/RsxC"/>
</dbReference>
<evidence type="ECO:0000256" key="8">
    <source>
        <dbReference type="HAMAP-Rule" id="MF_00461"/>
    </source>
</evidence>
<dbReference type="GO" id="GO:0022900">
    <property type="term" value="P:electron transport chain"/>
    <property type="evidence" value="ECO:0007669"/>
    <property type="project" value="UniProtKB-UniRule"/>
</dbReference>
<proteinExistence type="inferred from homology"/>
<feature type="binding site" evidence="8">
    <location>
        <position position="355"/>
    </location>
    <ligand>
        <name>[4Fe-4S] cluster</name>
        <dbReference type="ChEBI" id="CHEBI:49883"/>
        <label>1</label>
    </ligand>
</feature>
<dbReference type="SUPFAM" id="SSF142019">
    <property type="entry name" value="Nqo1 FMN-binding domain-like"/>
    <property type="match status" value="1"/>
</dbReference>
<comment type="subunit">
    <text evidence="8">The complex is composed of six subunits: RnfA, RnfB, RnfC, RnfD, RnfE and RnfG.</text>
</comment>
<dbReference type="GO" id="GO:0046872">
    <property type="term" value="F:metal ion binding"/>
    <property type="evidence" value="ECO:0007669"/>
    <property type="project" value="UniProtKB-KW"/>
</dbReference>
<evidence type="ECO:0000256" key="2">
    <source>
        <dbReference type="ARBA" id="ARBA00022485"/>
    </source>
</evidence>
<evidence type="ECO:0000259" key="9">
    <source>
        <dbReference type="PROSITE" id="PS51379"/>
    </source>
</evidence>
<keyword evidence="4 8" id="KW-0677">Repeat</keyword>
<keyword evidence="8" id="KW-0472">Membrane</keyword>
<organism evidence="10 11">
    <name type="scientific">Parabacteroides chartae</name>
    <dbReference type="NCBI Taxonomy" id="1037355"/>
    <lineage>
        <taxon>Bacteria</taxon>
        <taxon>Pseudomonadati</taxon>
        <taxon>Bacteroidota</taxon>
        <taxon>Bacteroidia</taxon>
        <taxon>Bacteroidales</taxon>
        <taxon>Tannerellaceae</taxon>
        <taxon>Parabacteroides</taxon>
    </lineage>
</organism>
<feature type="binding site" evidence="8">
    <location>
        <position position="394"/>
    </location>
    <ligand>
        <name>[4Fe-4S] cluster</name>
        <dbReference type="ChEBI" id="CHEBI:49883"/>
        <label>2</label>
    </ligand>
</feature>
<keyword evidence="2 8" id="KW-0004">4Fe-4S</keyword>
<comment type="subcellular location">
    <subcellularLocation>
        <location evidence="8">Cell membrane</location>
        <topology evidence="8">Peripheral membrane protein</topology>
    </subcellularLocation>
</comment>
<dbReference type="PANTHER" id="PTHR43034">
    <property type="entry name" value="ION-TRANSLOCATING OXIDOREDUCTASE COMPLEX SUBUNIT C"/>
    <property type="match status" value="1"/>
</dbReference>
<keyword evidence="8" id="KW-1278">Translocase</keyword>
<dbReference type="EC" id="7.-.-.-" evidence="8"/>
<keyword evidence="6 8" id="KW-0408">Iron</keyword>
<comment type="function">
    <text evidence="8">Part of a membrane-bound complex that couples electron transfer with translocation of ions across the membrane.</text>
</comment>
<evidence type="ECO:0000313" key="11">
    <source>
        <dbReference type="Proteomes" id="UP000190852"/>
    </source>
</evidence>
<dbReference type="SUPFAM" id="SSF142984">
    <property type="entry name" value="Nqo1 middle domain-like"/>
    <property type="match status" value="1"/>
</dbReference>
<feature type="binding site" evidence="8">
    <location>
        <position position="361"/>
    </location>
    <ligand>
        <name>[4Fe-4S] cluster</name>
        <dbReference type="ChEBI" id="CHEBI:49883"/>
        <label>1</label>
    </ligand>
</feature>
<dbReference type="Proteomes" id="UP000190852">
    <property type="component" value="Unassembled WGS sequence"/>
</dbReference>
<evidence type="ECO:0000256" key="5">
    <source>
        <dbReference type="ARBA" id="ARBA00022982"/>
    </source>
</evidence>
<keyword evidence="5 8" id="KW-0249">Electron transport</keyword>
<dbReference type="Pfam" id="PF13375">
    <property type="entry name" value="RnfC_N"/>
    <property type="match status" value="1"/>
</dbReference>
<evidence type="ECO:0000256" key="1">
    <source>
        <dbReference type="ARBA" id="ARBA00022448"/>
    </source>
</evidence>
<dbReference type="HAMAP" id="MF_00461">
    <property type="entry name" value="RsxC_RnfC"/>
    <property type="match status" value="1"/>
</dbReference>
<evidence type="ECO:0000313" key="10">
    <source>
        <dbReference type="EMBL" id="SKB64461.1"/>
    </source>
</evidence>
<feature type="binding site" evidence="8">
    <location>
        <position position="404"/>
    </location>
    <ligand>
        <name>[4Fe-4S] cluster</name>
        <dbReference type="ChEBI" id="CHEBI:49883"/>
        <label>1</label>
    </ligand>
</feature>
<dbReference type="RefSeq" id="WP_079683650.1">
    <property type="nucleotide sequence ID" value="NZ_FUYQ01000015.1"/>
</dbReference>
<dbReference type="EMBL" id="FUYQ01000015">
    <property type="protein sequence ID" value="SKB64461.1"/>
    <property type="molecule type" value="Genomic_DNA"/>
</dbReference>
<feature type="binding site" evidence="8">
    <location>
        <position position="397"/>
    </location>
    <ligand>
        <name>[4Fe-4S] cluster</name>
        <dbReference type="ChEBI" id="CHEBI:49883"/>
        <label>2</label>
    </ligand>
</feature>
<evidence type="ECO:0000256" key="7">
    <source>
        <dbReference type="ARBA" id="ARBA00023014"/>
    </source>
</evidence>
<sequence>MIYIPAGKDKTRKRSIETIPDPGLFHISLSTHRGAAAVPVVSIGQRVKKHQLIAQAGGAVSAQVHSPASGWVTDIGLYPQPDGSKRETVVIQNDFKETKEEVIPTYPGAFTSEEVIQAIADAGIVGAGGAQFPSHIKYRTGTNRIRTFIINGAECEPYLTADYSLMRQYHAQLLQAVALICNVIQPEQVVLAIEKNNKELVPIFEPYLQSLPVPLSILQLQGGYPQGSELQLIRSATGMELQRGIIPATAGVIVSNVGTLYAIYKALYEHTPAIERIITVSGNRTEVCGNYKVKIGTPISHILQTLGISVPHHKVQLILGGPMMGWTVDDHSVSVSKGTAGILLLEKRELHPYNCIRCGYCVDACPMRLMPFELAEAYENRNKSALKELKLTQCIECGLCEYVCPSDVPLLESFRLGKILTNLR</sequence>
<keyword evidence="3 8" id="KW-0479">Metal-binding</keyword>
<dbReference type="NCBIfam" id="TIGR01945">
    <property type="entry name" value="rnfC"/>
    <property type="match status" value="1"/>
</dbReference>
<feature type="binding site" evidence="8">
    <location>
        <position position="400"/>
    </location>
    <ligand>
        <name>[4Fe-4S] cluster</name>
        <dbReference type="ChEBI" id="CHEBI:49883"/>
        <label>2</label>
    </ligand>
</feature>
<dbReference type="Gene3D" id="3.40.50.11540">
    <property type="entry name" value="NADH-ubiquinone oxidoreductase 51kDa subunit"/>
    <property type="match status" value="1"/>
</dbReference>
<keyword evidence="7 8" id="KW-0411">Iron-sulfur</keyword>
<dbReference type="NCBIfam" id="NF003454">
    <property type="entry name" value="PRK05035.1"/>
    <property type="match status" value="1"/>
</dbReference>
<evidence type="ECO:0000256" key="3">
    <source>
        <dbReference type="ARBA" id="ARBA00022723"/>
    </source>
</evidence>
<comment type="cofactor">
    <cofactor evidence="8">
        <name>[4Fe-4S] cluster</name>
        <dbReference type="ChEBI" id="CHEBI:49883"/>
    </cofactor>
    <text evidence="8">Binds 2 [4Fe-4S] clusters per subunit.</text>
</comment>
<feature type="binding site" evidence="8">
    <location>
        <position position="365"/>
    </location>
    <ligand>
        <name>[4Fe-4S] cluster</name>
        <dbReference type="ChEBI" id="CHEBI:49883"/>
        <label>2</label>
    </ligand>
</feature>
<dbReference type="InterPro" id="IPR017900">
    <property type="entry name" value="4Fe4S_Fe_S_CS"/>
</dbReference>
<feature type="domain" description="4Fe-4S ferredoxin-type" evidence="9">
    <location>
        <begin position="385"/>
        <end position="414"/>
    </location>
</feature>
<evidence type="ECO:0000256" key="4">
    <source>
        <dbReference type="ARBA" id="ARBA00022737"/>
    </source>
</evidence>
<dbReference type="GO" id="GO:0005886">
    <property type="term" value="C:plasma membrane"/>
    <property type="evidence" value="ECO:0007669"/>
    <property type="project" value="UniProtKB-SubCell"/>
</dbReference>
<evidence type="ECO:0000256" key="6">
    <source>
        <dbReference type="ARBA" id="ARBA00023004"/>
    </source>
</evidence>
<protein>
    <recommendedName>
        <fullName evidence="8">Ion-translocating oxidoreductase complex subunit C</fullName>
        <ecNumber evidence="8">7.-.-.-</ecNumber>
    </recommendedName>
    <alternativeName>
        <fullName evidence="8">Rnf electron transport complex subunit C</fullName>
    </alternativeName>
</protein>
<dbReference type="InterPro" id="IPR026902">
    <property type="entry name" value="RnfC_N"/>
</dbReference>
<feature type="domain" description="4Fe-4S ferredoxin-type" evidence="9">
    <location>
        <begin position="346"/>
        <end position="375"/>
    </location>
</feature>
<dbReference type="GO" id="GO:0009055">
    <property type="term" value="F:electron transfer activity"/>
    <property type="evidence" value="ECO:0007669"/>
    <property type="project" value="InterPro"/>
</dbReference>
<dbReference type="PANTHER" id="PTHR43034:SF2">
    <property type="entry name" value="ION-TRANSLOCATING OXIDOREDUCTASE COMPLEX SUBUNIT C"/>
    <property type="match status" value="1"/>
</dbReference>
<feature type="binding site" evidence="8">
    <location>
        <position position="358"/>
    </location>
    <ligand>
        <name>[4Fe-4S] cluster</name>
        <dbReference type="ChEBI" id="CHEBI:49883"/>
        <label>1</label>
    </ligand>
</feature>
<dbReference type="GO" id="GO:0051539">
    <property type="term" value="F:4 iron, 4 sulfur cluster binding"/>
    <property type="evidence" value="ECO:0007669"/>
    <property type="project" value="UniProtKB-KW"/>
</dbReference>
<keyword evidence="11" id="KW-1185">Reference proteome</keyword>
<dbReference type="PROSITE" id="PS00198">
    <property type="entry name" value="4FE4S_FER_1"/>
    <property type="match status" value="1"/>
</dbReference>
<dbReference type="PROSITE" id="PS51379">
    <property type="entry name" value="4FE4S_FER_2"/>
    <property type="match status" value="2"/>
</dbReference>
<dbReference type="InterPro" id="IPR011538">
    <property type="entry name" value="Nuo51_FMN-bd"/>
</dbReference>
<keyword evidence="8" id="KW-1003">Cell membrane</keyword>
<dbReference type="Pfam" id="PF12838">
    <property type="entry name" value="Fer4_7"/>
    <property type="match status" value="1"/>
</dbReference>
<dbReference type="Pfam" id="PF01512">
    <property type="entry name" value="Complex1_51K"/>
    <property type="match status" value="1"/>
</dbReference>
<reference evidence="11" key="1">
    <citation type="submission" date="2017-02" db="EMBL/GenBank/DDBJ databases">
        <authorList>
            <person name="Varghese N."/>
            <person name="Submissions S."/>
        </authorList>
    </citation>
    <scope>NUCLEOTIDE SEQUENCE [LARGE SCALE GENOMIC DNA]</scope>
    <source>
        <strain evidence="11">DSM 24967</strain>
    </source>
</reference>
<dbReference type="InterPro" id="IPR017896">
    <property type="entry name" value="4Fe4S_Fe-S-bd"/>
</dbReference>
<accession>A0A1T5CYM4</accession>
<dbReference type="Gene3D" id="3.30.70.20">
    <property type="match status" value="1"/>
</dbReference>